<dbReference type="Pfam" id="PF18803">
    <property type="entry name" value="CxC2"/>
    <property type="match status" value="1"/>
</dbReference>
<dbReference type="AlphaFoldDB" id="A0A0W0G025"/>
<reference evidence="2 3" key="1">
    <citation type="submission" date="2015-12" db="EMBL/GenBank/DDBJ databases">
        <title>Draft genome sequence of Moniliophthora roreri, the causal agent of frosty pod rot of cacao.</title>
        <authorList>
            <person name="Aime M.C."/>
            <person name="Diaz-Valderrama J.R."/>
            <person name="Kijpornyongpan T."/>
            <person name="Phillips-Mora W."/>
        </authorList>
    </citation>
    <scope>NUCLEOTIDE SEQUENCE [LARGE SCALE GENOMIC DNA]</scope>
    <source>
        <strain evidence="2 3">MCA 2952</strain>
    </source>
</reference>
<protein>
    <recommendedName>
        <fullName evidence="1">CxC2-like cysteine cluster KDZ transposase-associated domain-containing protein</fullName>
    </recommendedName>
</protein>
<gene>
    <name evidence="2" type="ORF">WG66_5497</name>
</gene>
<evidence type="ECO:0000259" key="1">
    <source>
        <dbReference type="Pfam" id="PF18803"/>
    </source>
</evidence>
<comment type="caution">
    <text evidence="2">The sequence shown here is derived from an EMBL/GenBank/DDBJ whole genome shotgun (WGS) entry which is preliminary data.</text>
</comment>
<organism evidence="2 3">
    <name type="scientific">Moniliophthora roreri</name>
    <name type="common">Frosty pod rot fungus</name>
    <name type="synonym">Monilia roreri</name>
    <dbReference type="NCBI Taxonomy" id="221103"/>
    <lineage>
        <taxon>Eukaryota</taxon>
        <taxon>Fungi</taxon>
        <taxon>Dikarya</taxon>
        <taxon>Basidiomycota</taxon>
        <taxon>Agaricomycotina</taxon>
        <taxon>Agaricomycetes</taxon>
        <taxon>Agaricomycetidae</taxon>
        <taxon>Agaricales</taxon>
        <taxon>Marasmiineae</taxon>
        <taxon>Marasmiaceae</taxon>
        <taxon>Moniliophthora</taxon>
    </lineage>
</organism>
<evidence type="ECO:0000313" key="3">
    <source>
        <dbReference type="Proteomes" id="UP000054988"/>
    </source>
</evidence>
<feature type="domain" description="CxC2-like cysteine cluster KDZ transposase-associated" evidence="1">
    <location>
        <begin position="98"/>
        <end position="193"/>
    </location>
</feature>
<evidence type="ECO:0000313" key="2">
    <source>
        <dbReference type="EMBL" id="KTB41921.1"/>
    </source>
</evidence>
<proteinExistence type="predicted"/>
<dbReference type="Proteomes" id="UP000054988">
    <property type="component" value="Unassembled WGS sequence"/>
</dbReference>
<sequence length="247" mass="27693">MANCNKRNCNANWFQIYNGKNNRQTLLSSFATRVTGTSFSVQSSLPELPPAVQTEGLLQPHLNMGSLGDEMLECLDSPIVSIDEELGGLNVKPKPKKHYVDLRCSNPKQLQEEFVVLSLTGVHEIDLRFCGCKFAPKQKKQLLKVALWPSLYKDPCTAATFDLLRHFQLVNLQGHTATTDFYRALVSLHNGTGLTKPPDQLQQFRTMACPQPGINLLDGWEKASASEKWLYALILAMDANFKQKSRL</sequence>
<name>A0A0W0G025_MONRR</name>
<accession>A0A0W0G025</accession>
<dbReference type="EMBL" id="LATX01001413">
    <property type="protein sequence ID" value="KTB41921.1"/>
    <property type="molecule type" value="Genomic_DNA"/>
</dbReference>
<dbReference type="InterPro" id="IPR041457">
    <property type="entry name" value="CxC2_KDZ-assoc"/>
</dbReference>